<keyword evidence="2" id="KW-1185">Reference proteome</keyword>
<dbReference type="Gene3D" id="3.30.1540.10">
    <property type="entry name" value="formyl-coa transferase, domain 3"/>
    <property type="match status" value="1"/>
</dbReference>
<dbReference type="Gene3D" id="3.40.50.10540">
    <property type="entry name" value="Crotonobetainyl-coa:carnitine coa-transferase, domain 1"/>
    <property type="match status" value="2"/>
</dbReference>
<dbReference type="EMBL" id="JAAIVB010000085">
    <property type="protein sequence ID" value="NEX64824.1"/>
    <property type="molecule type" value="Genomic_DNA"/>
</dbReference>
<accession>A0A6B3SVZ2</accession>
<organism evidence="1 2">
    <name type="scientific">Noviherbaspirillum galbum</name>
    <dbReference type="NCBI Taxonomy" id="2709383"/>
    <lineage>
        <taxon>Bacteria</taxon>
        <taxon>Pseudomonadati</taxon>
        <taxon>Pseudomonadota</taxon>
        <taxon>Betaproteobacteria</taxon>
        <taxon>Burkholderiales</taxon>
        <taxon>Oxalobacteraceae</taxon>
        <taxon>Noviherbaspirillum</taxon>
    </lineage>
</organism>
<keyword evidence="1" id="KW-0808">Transferase</keyword>
<dbReference type="PANTHER" id="PTHR48228:SF5">
    <property type="entry name" value="ALPHA-METHYLACYL-COA RACEMASE"/>
    <property type="match status" value="1"/>
</dbReference>
<dbReference type="Proteomes" id="UP000482155">
    <property type="component" value="Unassembled WGS sequence"/>
</dbReference>
<dbReference type="InterPro" id="IPR044855">
    <property type="entry name" value="CoA-Trfase_III_dom3_sf"/>
</dbReference>
<comment type="caution">
    <text evidence="1">The sequence shown here is derived from an EMBL/GenBank/DDBJ whole genome shotgun (WGS) entry which is preliminary data.</text>
</comment>
<dbReference type="InterPro" id="IPR050509">
    <property type="entry name" value="CoA-transferase_III"/>
</dbReference>
<dbReference type="AlphaFoldDB" id="A0A6B3SVZ2"/>
<proteinExistence type="predicted"/>
<sequence length="387" mass="41499">MTSQPPLQGVKVLDLTRLLPGPVCTQHLADMGADVIKIEDTGAGDYAAAPVKALVNRNKRGIRLDLKQAAGVQAFLDLARDADIVVEGFRPGIVDRLGIGYEKVAGVNPRVVYCSITGYGQSGPFRDLAGHDMNYGGYAGALDQVGSDASTLALSNLPVADLMGGSLTAAMGILAALFDASRTGRGRYLDVAISDGTLAHAVLPLARVNAEGKARPAGGDSISGGLPNYRPYRTRDGRVLAVAALEPKFWETFCDTIARPDLKACDRNAPPEVLRRIQEEVARVVASMTLSEWEEKLAGVDCCVSPVLKLEETLRHPHFRERGMVHDTVHPRLGSLTHVGFPVKMSRFAFSVARQAPAPGEHTVEVLRELGYAEEDITALRECRAAL</sequence>
<dbReference type="InterPro" id="IPR023606">
    <property type="entry name" value="CoA-Trfase_III_dom_1_sf"/>
</dbReference>
<dbReference type="RefSeq" id="WP_163968745.1">
    <property type="nucleotide sequence ID" value="NZ_JAAIVB010000085.1"/>
</dbReference>
<reference evidence="1 2" key="1">
    <citation type="submission" date="2020-02" db="EMBL/GenBank/DDBJ databases">
        <authorList>
            <person name="Kim M.K."/>
        </authorList>
    </citation>
    <scope>NUCLEOTIDE SEQUENCE [LARGE SCALE GENOMIC DNA]</scope>
    <source>
        <strain evidence="1 2">17J57-3</strain>
    </source>
</reference>
<gene>
    <name evidence="1" type="ORF">G3574_27400</name>
</gene>
<evidence type="ECO:0000313" key="2">
    <source>
        <dbReference type="Proteomes" id="UP000482155"/>
    </source>
</evidence>
<name>A0A6B3SVZ2_9BURK</name>
<evidence type="ECO:0000313" key="1">
    <source>
        <dbReference type="EMBL" id="NEX64824.1"/>
    </source>
</evidence>
<dbReference type="PANTHER" id="PTHR48228">
    <property type="entry name" value="SUCCINYL-COA--D-CITRAMALATE COA-TRANSFERASE"/>
    <property type="match status" value="1"/>
</dbReference>
<dbReference type="GO" id="GO:0016740">
    <property type="term" value="F:transferase activity"/>
    <property type="evidence" value="ECO:0007669"/>
    <property type="project" value="UniProtKB-KW"/>
</dbReference>
<dbReference type="Pfam" id="PF02515">
    <property type="entry name" value="CoA_transf_3"/>
    <property type="match status" value="1"/>
</dbReference>
<dbReference type="InterPro" id="IPR003673">
    <property type="entry name" value="CoA-Trfase_fam_III"/>
</dbReference>
<protein>
    <submittedName>
        <fullName evidence="1">CoA transferase</fullName>
    </submittedName>
</protein>
<dbReference type="SUPFAM" id="SSF89796">
    <property type="entry name" value="CoA-transferase family III (CaiB/BaiF)"/>
    <property type="match status" value="1"/>
</dbReference>